<feature type="compositionally biased region" description="Basic and acidic residues" evidence="1">
    <location>
        <begin position="74"/>
        <end position="89"/>
    </location>
</feature>
<dbReference type="AlphaFoldDB" id="A0A8S2EUL1"/>
<evidence type="ECO:0000313" key="3">
    <source>
        <dbReference type="EMBL" id="CAF1276982.1"/>
    </source>
</evidence>
<dbReference type="EMBL" id="CAJNOK010018157">
    <property type="protein sequence ID" value="CAF1276982.1"/>
    <property type="molecule type" value="Genomic_DNA"/>
</dbReference>
<name>A0A8S2EUL1_9BILA</name>
<dbReference type="PANTHER" id="PTHR14136">
    <property type="entry name" value="BTB_POZ DOMAIN-CONTAINING PROTEIN KCTD9"/>
    <property type="match status" value="1"/>
</dbReference>
<keyword evidence="2" id="KW-0812">Transmembrane</keyword>
<feature type="transmembrane region" description="Helical" evidence="2">
    <location>
        <begin position="43"/>
        <end position="65"/>
    </location>
</feature>
<dbReference type="SUPFAM" id="SSF141571">
    <property type="entry name" value="Pentapeptide repeat-like"/>
    <property type="match status" value="1"/>
</dbReference>
<dbReference type="Proteomes" id="UP000682733">
    <property type="component" value="Unassembled WGS sequence"/>
</dbReference>
<proteinExistence type="predicted"/>
<keyword evidence="2" id="KW-0472">Membrane</keyword>
<evidence type="ECO:0000313" key="4">
    <source>
        <dbReference type="EMBL" id="CAF4082054.1"/>
    </source>
</evidence>
<dbReference type="Proteomes" id="UP000677228">
    <property type="component" value="Unassembled WGS sequence"/>
</dbReference>
<dbReference type="InterPro" id="IPR051082">
    <property type="entry name" value="Pentapeptide-BTB/POZ_domain"/>
</dbReference>
<evidence type="ECO:0000256" key="1">
    <source>
        <dbReference type="SAM" id="MobiDB-lite"/>
    </source>
</evidence>
<dbReference type="InterPro" id="IPR001646">
    <property type="entry name" value="5peptide_repeat"/>
</dbReference>
<sequence>MARQQAVRIDRSTNTKSFKITCPNHHTETSAMSSFCSMQLKDIFKILGVLLVPLTLGVATTLLSIQQTQLNQENRQKDTDIAQKQRQQDAHLANQAENERILATYLNDISTLLLDKNTTLDKDSVASSVVRAKTLTTLLQLDVERKRQIILFLYETKLIMRNSEQPPVNLFDADLDNLDMSLPRSKRKLYKTYEVLQIQLRGASLVNSSFAWRRLDFSDFSQTDLTIADFTSTDLSYVDFSYALLSKTDFTNATVSKAIFAYANLSGSNLSDEQLSTTLTFQGAFFLNGTTASLKDLVRNGDAEQTCSNTSTVSPLGWIVTNGSISAILRPQNRSDPNNKCYFSSLSPHDISVMYQVVDLRDYSKWIMNKRAFYGFKITLSGTNYGQYHMIVNLRYISSTGRILEKVTICPRSIHDEHCDWTSLVYQEPLFTLYRDLYSNGKTDTKSMDIEIIFKRRSDNGVILSADNVITSCDNIVFNVYLTP</sequence>
<dbReference type="EMBL" id="CAJOBA010039717">
    <property type="protein sequence ID" value="CAF4082054.1"/>
    <property type="molecule type" value="Genomic_DNA"/>
</dbReference>
<protein>
    <recommendedName>
        <fullName evidence="6">Pentapeptide repeat-containing protein</fullName>
    </recommendedName>
</protein>
<evidence type="ECO:0008006" key="6">
    <source>
        <dbReference type="Google" id="ProtNLM"/>
    </source>
</evidence>
<dbReference type="PANTHER" id="PTHR14136:SF17">
    <property type="entry name" value="BTB_POZ DOMAIN-CONTAINING PROTEIN KCTD9"/>
    <property type="match status" value="1"/>
</dbReference>
<evidence type="ECO:0000313" key="5">
    <source>
        <dbReference type="Proteomes" id="UP000677228"/>
    </source>
</evidence>
<feature type="region of interest" description="Disordered" evidence="1">
    <location>
        <begin position="73"/>
        <end position="93"/>
    </location>
</feature>
<comment type="caution">
    <text evidence="3">The sequence shown here is derived from an EMBL/GenBank/DDBJ whole genome shotgun (WGS) entry which is preliminary data.</text>
</comment>
<dbReference type="Gene3D" id="2.160.20.80">
    <property type="entry name" value="E3 ubiquitin-protein ligase SopA"/>
    <property type="match status" value="1"/>
</dbReference>
<evidence type="ECO:0000256" key="2">
    <source>
        <dbReference type="SAM" id="Phobius"/>
    </source>
</evidence>
<dbReference type="Pfam" id="PF00805">
    <property type="entry name" value="Pentapeptide"/>
    <property type="match status" value="1"/>
</dbReference>
<gene>
    <name evidence="3" type="ORF">OVA965_LOCUS27459</name>
    <name evidence="4" type="ORF">TMI583_LOCUS28202</name>
</gene>
<reference evidence="3" key="1">
    <citation type="submission" date="2021-02" db="EMBL/GenBank/DDBJ databases">
        <authorList>
            <person name="Nowell W R."/>
        </authorList>
    </citation>
    <scope>NUCLEOTIDE SEQUENCE</scope>
</reference>
<keyword evidence="2" id="KW-1133">Transmembrane helix</keyword>
<organism evidence="3 5">
    <name type="scientific">Didymodactylos carnosus</name>
    <dbReference type="NCBI Taxonomy" id="1234261"/>
    <lineage>
        <taxon>Eukaryota</taxon>
        <taxon>Metazoa</taxon>
        <taxon>Spiralia</taxon>
        <taxon>Gnathifera</taxon>
        <taxon>Rotifera</taxon>
        <taxon>Eurotatoria</taxon>
        <taxon>Bdelloidea</taxon>
        <taxon>Philodinida</taxon>
        <taxon>Philodinidae</taxon>
        <taxon>Didymodactylos</taxon>
    </lineage>
</organism>
<accession>A0A8S2EUL1</accession>